<dbReference type="PANTHER" id="PTHR15858">
    <property type="entry name" value="IMMEDIATE EARLY RESPONSE 3-INTERACTING PROTEIN 1"/>
    <property type="match status" value="1"/>
</dbReference>
<dbReference type="STRING" id="3218.A0A2K1KLB4"/>
<dbReference type="GO" id="GO:0006888">
    <property type="term" value="P:endoplasmic reticulum to Golgi vesicle-mediated transport"/>
    <property type="evidence" value="ECO:0000318"/>
    <property type="project" value="GO_Central"/>
</dbReference>
<evidence type="ECO:0000313" key="8">
    <source>
        <dbReference type="EMBL" id="PNR54553.1"/>
    </source>
</evidence>
<comment type="subcellular location">
    <subcellularLocation>
        <location evidence="1">Membrane</location>
    </subcellularLocation>
</comment>
<dbReference type="EnsemblPlants" id="Pp3c5_27310V3.2">
    <property type="protein sequence ID" value="Pp3c5_27310V3.2"/>
    <property type="gene ID" value="Pp3c5_27310"/>
</dbReference>
<name>A0A2K1KLB4_PHYPA</name>
<dbReference type="RefSeq" id="XP_024376908.1">
    <property type="nucleotide sequence ID" value="XM_024521140.2"/>
</dbReference>
<dbReference type="GO" id="GO:0030134">
    <property type="term" value="C:COPII-coated ER to Golgi transport vesicle"/>
    <property type="evidence" value="ECO:0000318"/>
    <property type="project" value="GO_Central"/>
</dbReference>
<evidence type="ECO:0000256" key="5">
    <source>
        <dbReference type="ARBA" id="ARBA00022989"/>
    </source>
</evidence>
<dbReference type="InterPro" id="IPR013880">
    <property type="entry name" value="Yos1"/>
</dbReference>
<proteinExistence type="inferred from homology"/>
<keyword evidence="3" id="KW-0812">Transmembrane</keyword>
<dbReference type="GeneID" id="112282937"/>
<evidence type="ECO:0000313" key="9">
    <source>
        <dbReference type="EnsemblPlants" id="Pp3c5_27310V3.1"/>
    </source>
</evidence>
<keyword evidence="6" id="KW-0472">Membrane</keyword>
<evidence type="ECO:0000256" key="7">
    <source>
        <dbReference type="ARBA" id="ARBA00024203"/>
    </source>
</evidence>
<evidence type="ECO:0000256" key="4">
    <source>
        <dbReference type="ARBA" id="ARBA00022927"/>
    </source>
</evidence>
<reference evidence="9" key="3">
    <citation type="submission" date="2020-12" db="UniProtKB">
        <authorList>
            <consortium name="EnsemblPlants"/>
        </authorList>
    </citation>
    <scope>IDENTIFICATION</scope>
</reference>
<dbReference type="Gramene" id="Pp3c5_27310V3.1">
    <property type="protein sequence ID" value="Pp3c5_27310V3.1"/>
    <property type="gene ID" value="Pp3c5_27310"/>
</dbReference>
<comment type="similarity">
    <text evidence="7">Belongs to the YOS1 family.</text>
</comment>
<keyword evidence="4" id="KW-0653">Protein transport</keyword>
<evidence type="ECO:0000256" key="6">
    <source>
        <dbReference type="ARBA" id="ARBA00023136"/>
    </source>
</evidence>
<dbReference type="AlphaFoldDB" id="A0A2K1KLB4"/>
<dbReference type="PaxDb" id="3218-PP1S390_24V6.1"/>
<evidence type="ECO:0000256" key="3">
    <source>
        <dbReference type="ARBA" id="ARBA00022692"/>
    </source>
</evidence>
<reference evidence="8 10" key="1">
    <citation type="journal article" date="2008" name="Science">
        <title>The Physcomitrella genome reveals evolutionary insights into the conquest of land by plants.</title>
        <authorList>
            <person name="Rensing S."/>
            <person name="Lang D."/>
            <person name="Zimmer A."/>
            <person name="Terry A."/>
            <person name="Salamov A."/>
            <person name="Shapiro H."/>
            <person name="Nishiyama T."/>
            <person name="Perroud P.-F."/>
            <person name="Lindquist E."/>
            <person name="Kamisugi Y."/>
            <person name="Tanahashi T."/>
            <person name="Sakakibara K."/>
            <person name="Fujita T."/>
            <person name="Oishi K."/>
            <person name="Shin-I T."/>
            <person name="Kuroki Y."/>
            <person name="Toyoda A."/>
            <person name="Suzuki Y."/>
            <person name="Hashimoto A."/>
            <person name="Yamaguchi K."/>
            <person name="Sugano A."/>
            <person name="Kohara Y."/>
            <person name="Fujiyama A."/>
            <person name="Anterola A."/>
            <person name="Aoki S."/>
            <person name="Ashton N."/>
            <person name="Barbazuk W.B."/>
            <person name="Barker E."/>
            <person name="Bennetzen J."/>
            <person name="Bezanilla M."/>
            <person name="Blankenship R."/>
            <person name="Cho S.H."/>
            <person name="Dutcher S."/>
            <person name="Estelle M."/>
            <person name="Fawcett J.A."/>
            <person name="Gundlach H."/>
            <person name="Hanada K."/>
            <person name="Heyl A."/>
            <person name="Hicks K.A."/>
            <person name="Hugh J."/>
            <person name="Lohr M."/>
            <person name="Mayer K."/>
            <person name="Melkozernov A."/>
            <person name="Murata T."/>
            <person name="Nelson D."/>
            <person name="Pils B."/>
            <person name="Prigge M."/>
            <person name="Reiss B."/>
            <person name="Renner T."/>
            <person name="Rombauts S."/>
            <person name="Rushton P."/>
            <person name="Sanderfoot A."/>
            <person name="Schween G."/>
            <person name="Shiu S.-H."/>
            <person name="Stueber K."/>
            <person name="Theodoulou F.L."/>
            <person name="Tu H."/>
            <person name="Van de Peer Y."/>
            <person name="Verrier P.J."/>
            <person name="Waters E."/>
            <person name="Wood A."/>
            <person name="Yang L."/>
            <person name="Cove D."/>
            <person name="Cuming A."/>
            <person name="Hasebe M."/>
            <person name="Lucas S."/>
            <person name="Mishler D.B."/>
            <person name="Reski R."/>
            <person name="Grigoriev I."/>
            <person name="Quatrano R.S."/>
            <person name="Boore J.L."/>
        </authorList>
    </citation>
    <scope>NUCLEOTIDE SEQUENCE [LARGE SCALE GENOMIC DNA]</scope>
    <source>
        <strain evidence="9 10">cv. Gransden 2004</strain>
    </source>
</reference>
<dbReference type="GO" id="GO:0000139">
    <property type="term" value="C:Golgi membrane"/>
    <property type="evidence" value="ECO:0000318"/>
    <property type="project" value="GO_Central"/>
</dbReference>
<dbReference type="PANTHER" id="PTHR15858:SF0">
    <property type="entry name" value="IMMEDIATE EARLY RESPONSE 3-INTERACTING PROTEIN 1"/>
    <property type="match status" value="1"/>
</dbReference>
<accession>A0A2K1KLB4</accession>
<gene>
    <name evidence="9" type="primary">LOC112282937</name>
    <name evidence="8" type="ORF">PHYPA_008230</name>
</gene>
<reference evidence="8 10" key="2">
    <citation type="journal article" date="2018" name="Plant J.">
        <title>The Physcomitrella patens chromosome-scale assembly reveals moss genome structure and evolution.</title>
        <authorList>
            <person name="Lang D."/>
            <person name="Ullrich K.K."/>
            <person name="Murat F."/>
            <person name="Fuchs J."/>
            <person name="Jenkins J."/>
            <person name="Haas F.B."/>
            <person name="Piednoel M."/>
            <person name="Gundlach H."/>
            <person name="Van Bel M."/>
            <person name="Meyberg R."/>
            <person name="Vives C."/>
            <person name="Morata J."/>
            <person name="Symeonidi A."/>
            <person name="Hiss M."/>
            <person name="Muchero W."/>
            <person name="Kamisugi Y."/>
            <person name="Saleh O."/>
            <person name="Blanc G."/>
            <person name="Decker E.L."/>
            <person name="van Gessel N."/>
            <person name="Grimwood J."/>
            <person name="Hayes R.D."/>
            <person name="Graham S.W."/>
            <person name="Gunter L.E."/>
            <person name="McDaniel S.F."/>
            <person name="Hoernstein S.N.W."/>
            <person name="Larsson A."/>
            <person name="Li F.W."/>
            <person name="Perroud P.F."/>
            <person name="Phillips J."/>
            <person name="Ranjan P."/>
            <person name="Rokshar D.S."/>
            <person name="Rothfels C.J."/>
            <person name="Schneider L."/>
            <person name="Shu S."/>
            <person name="Stevenson D.W."/>
            <person name="Thummler F."/>
            <person name="Tillich M."/>
            <person name="Villarreal Aguilar J.C."/>
            <person name="Widiez T."/>
            <person name="Wong G.K."/>
            <person name="Wymore A."/>
            <person name="Zhang Y."/>
            <person name="Zimmer A.D."/>
            <person name="Quatrano R.S."/>
            <person name="Mayer K.F.X."/>
            <person name="Goodstein D."/>
            <person name="Casacuberta J.M."/>
            <person name="Vandepoele K."/>
            <person name="Reski R."/>
            <person name="Cuming A.C."/>
            <person name="Tuskan G.A."/>
            <person name="Maumus F."/>
            <person name="Salse J."/>
            <person name="Schmutz J."/>
            <person name="Rensing S.A."/>
        </authorList>
    </citation>
    <scope>NUCLEOTIDE SEQUENCE [LARGE SCALE GENOMIC DNA]</scope>
    <source>
        <strain evidence="9 10">cv. Gransden 2004</strain>
    </source>
</reference>
<dbReference type="OrthoDB" id="15356at2759"/>
<dbReference type="EMBL" id="ABEU02000005">
    <property type="protein sequence ID" value="PNR54553.1"/>
    <property type="molecule type" value="Genomic_DNA"/>
</dbReference>
<evidence type="ECO:0000256" key="2">
    <source>
        <dbReference type="ARBA" id="ARBA00022448"/>
    </source>
</evidence>
<keyword evidence="2" id="KW-0813">Transport</keyword>
<dbReference type="Proteomes" id="UP000006727">
    <property type="component" value="Chromosome 5"/>
</dbReference>
<dbReference type="EnsemblPlants" id="Pp3c5_27310V3.1">
    <property type="protein sequence ID" value="Pp3c5_27310V3.1"/>
    <property type="gene ID" value="Pp3c5_27310"/>
</dbReference>
<evidence type="ECO:0000313" key="10">
    <source>
        <dbReference type="Proteomes" id="UP000006727"/>
    </source>
</evidence>
<keyword evidence="10" id="KW-1185">Reference proteome</keyword>
<evidence type="ECO:0008006" key="11">
    <source>
        <dbReference type="Google" id="ProtNLM"/>
    </source>
</evidence>
<keyword evidence="5" id="KW-1133">Transmembrane helix</keyword>
<dbReference type="GO" id="GO:0005789">
    <property type="term" value="C:endoplasmic reticulum membrane"/>
    <property type="evidence" value="ECO:0000318"/>
    <property type="project" value="GO_Central"/>
</dbReference>
<dbReference type="Gramene" id="Pp3c5_27310V3.2">
    <property type="protein sequence ID" value="Pp3c5_27310V3.2"/>
    <property type="gene ID" value="Pp3c5_27310"/>
</dbReference>
<protein>
    <recommendedName>
        <fullName evidence="11">Immediate early response 3-interacting protein 1</fullName>
    </recommendedName>
</protein>
<dbReference type="Pfam" id="PF08571">
    <property type="entry name" value="Yos1"/>
    <property type="match status" value="1"/>
</dbReference>
<dbReference type="GO" id="GO:0015031">
    <property type="term" value="P:protein transport"/>
    <property type="evidence" value="ECO:0007669"/>
    <property type="project" value="UniProtKB-KW"/>
</dbReference>
<organism evidence="8">
    <name type="scientific">Physcomitrium patens</name>
    <name type="common">Spreading-leaved earth moss</name>
    <name type="synonym">Physcomitrella patens</name>
    <dbReference type="NCBI Taxonomy" id="3218"/>
    <lineage>
        <taxon>Eukaryota</taxon>
        <taxon>Viridiplantae</taxon>
        <taxon>Streptophyta</taxon>
        <taxon>Embryophyta</taxon>
        <taxon>Bryophyta</taxon>
        <taxon>Bryophytina</taxon>
        <taxon>Bryopsida</taxon>
        <taxon>Funariidae</taxon>
        <taxon>Funariales</taxon>
        <taxon>Funariaceae</taxon>
        <taxon>Physcomitrium</taxon>
    </lineage>
</organism>
<evidence type="ECO:0000256" key="1">
    <source>
        <dbReference type="ARBA" id="ARBA00004370"/>
    </source>
</evidence>
<sequence>MLRDPKHLNEGGKPGSALLACEQKKNPGRCCVSATSCPVTMGLYQIVEALLLMTNAVAVLNEDRFLAPYGFGMIDMGSGRVSPFKGQLIGLIHAVQYLRVPLIVANSIVIVSKLLFG</sequence>